<dbReference type="EMBL" id="QOKY01000172">
    <property type="protein sequence ID" value="RMZ54959.1"/>
    <property type="molecule type" value="Genomic_DNA"/>
</dbReference>
<dbReference type="Proteomes" id="UP000279271">
    <property type="component" value="Unassembled WGS sequence"/>
</dbReference>
<feature type="chain" id="PRO_5018273852" description="VWFA domain-containing protein" evidence="1">
    <location>
        <begin position="25"/>
        <end position="690"/>
    </location>
</feature>
<dbReference type="PANTHER" id="PTHR10579">
    <property type="entry name" value="CALCIUM-ACTIVATED CHLORIDE CHANNEL REGULATOR"/>
    <property type="match status" value="1"/>
</dbReference>
<dbReference type="InterPro" id="IPR051266">
    <property type="entry name" value="CLCR"/>
</dbReference>
<proteinExistence type="predicted"/>
<dbReference type="InterPro" id="IPR002035">
    <property type="entry name" value="VWF_A"/>
</dbReference>
<feature type="domain" description="VWFA" evidence="2">
    <location>
        <begin position="164"/>
        <end position="417"/>
    </location>
</feature>
<dbReference type="Gene3D" id="3.40.50.410">
    <property type="entry name" value="von Willebrand factor, type A domain"/>
    <property type="match status" value="1"/>
</dbReference>
<keyword evidence="1" id="KW-0732">Signal</keyword>
<dbReference type="PROSITE" id="PS50234">
    <property type="entry name" value="VWFA"/>
    <property type="match status" value="1"/>
</dbReference>
<evidence type="ECO:0000256" key="1">
    <source>
        <dbReference type="SAM" id="SignalP"/>
    </source>
</evidence>
<accession>A0A3M7KYH5</accession>
<feature type="signal peptide" evidence="1">
    <location>
        <begin position="1"/>
        <end position="24"/>
    </location>
</feature>
<dbReference type="SUPFAM" id="SSF53300">
    <property type="entry name" value="vWA-like"/>
    <property type="match status" value="1"/>
</dbReference>
<protein>
    <recommendedName>
        <fullName evidence="2">VWFA domain-containing protein</fullName>
    </recommendedName>
</protein>
<evidence type="ECO:0000313" key="3">
    <source>
        <dbReference type="EMBL" id="RMZ54959.1"/>
    </source>
</evidence>
<comment type="caution">
    <text evidence="3">The sequence shown here is derived from an EMBL/GenBank/DDBJ whole genome shotgun (WGS) entry which is preliminary data.</text>
</comment>
<reference evidence="4" key="1">
    <citation type="journal article" date="2018" name="Algal Res.">
        <title>Characterization of plant carbon substrate utilization by Auxenochlorella protothecoides.</title>
        <authorList>
            <person name="Vogler B.W."/>
            <person name="Starkenburg S.R."/>
            <person name="Sudasinghe N."/>
            <person name="Schambach J.Y."/>
            <person name="Rollin J.A."/>
            <person name="Pattathil S."/>
            <person name="Barry A.N."/>
        </authorList>
    </citation>
    <scope>NUCLEOTIDE SEQUENCE [LARGE SCALE GENOMIC DNA]</scope>
    <source>
        <strain evidence="4">UTEX 25</strain>
    </source>
</reference>
<dbReference type="AlphaFoldDB" id="A0A3M7KYH5"/>
<gene>
    <name evidence="3" type="ORF">APUTEX25_000476</name>
</gene>
<evidence type="ECO:0000259" key="2">
    <source>
        <dbReference type="PROSITE" id="PS50234"/>
    </source>
</evidence>
<dbReference type="PANTHER" id="PTHR10579:SF43">
    <property type="entry name" value="ZINC FINGER (C3HC4-TYPE RING FINGER) FAMILY PROTEIN"/>
    <property type="match status" value="1"/>
</dbReference>
<sequence length="690" mass="74533">MRSSSLRWILSLALLSITLLDAHGRSLLQGGPVCDSKAVWNISSCAAATIPALTLKPQAPSSSTGGAQDVANFRANLNASYLPLPSDVTFNGIIKDYYFDTTGETSQLCTELFCPIYSIGTSPQPALVQAADGPDSRTNASDLYMAVGLDSGIQADQFSRKKLNLVLLLDVSGSMDSPFNNYYYDQVQGRVKRVNYGNLSIRHVHSVVVRMIRFTMATPLNTLTAAPLYSLYHAQFGVQQNLTDEEQRKTKIQVAQEVLTGILDLLGPEDRVSIVLFSTDACQPLPLGKVGCLDVKALKADIERDVKATDSTNTGAGMKLAIKTLEECEACLSADPNEWENRIVLMTDAQTNEGAVEDSELKSILEDAAAKGIYFTIVGIGLDFQTTLVELITQVSGANYFSVHSPGEFQKLLVSQFNYSVTPLVFDLTLEIQSPLGLASEDGWRILQAYGSPNNDSTLTPDGKILSVKTLFPSPKEDAAIKGGVVLVRMLRPAAANTPLQLVASYRDRTAFVRKRPASNTTRTVPAGDLGATGPGASYQSSGVRKAILLARYTDLLRGWLVDQWQVASNATGPLPIPPTLCPGFPTLFCPGPQLEPLSFLASLSGQVRDCGLERWVAPRACIIPVPDVVIAPRLGEWERQSSPLKISADARRAFQEFLPYFQAEAAALADASLDQEVAVLEQLIALPVS</sequence>
<dbReference type="InterPro" id="IPR036465">
    <property type="entry name" value="vWFA_dom_sf"/>
</dbReference>
<evidence type="ECO:0000313" key="4">
    <source>
        <dbReference type="Proteomes" id="UP000279271"/>
    </source>
</evidence>
<dbReference type="Pfam" id="PF00092">
    <property type="entry name" value="VWA"/>
    <property type="match status" value="1"/>
</dbReference>
<organism evidence="3 4">
    <name type="scientific">Auxenochlorella protothecoides</name>
    <name type="common">Green microalga</name>
    <name type="synonym">Chlorella protothecoides</name>
    <dbReference type="NCBI Taxonomy" id="3075"/>
    <lineage>
        <taxon>Eukaryota</taxon>
        <taxon>Viridiplantae</taxon>
        <taxon>Chlorophyta</taxon>
        <taxon>core chlorophytes</taxon>
        <taxon>Trebouxiophyceae</taxon>
        <taxon>Chlorellales</taxon>
        <taxon>Chlorellaceae</taxon>
        <taxon>Auxenochlorella</taxon>
    </lineage>
</organism>
<name>A0A3M7KYH5_AUXPR</name>
<dbReference type="SMART" id="SM00327">
    <property type="entry name" value="VWA"/>
    <property type="match status" value="1"/>
</dbReference>